<name>A0ACC0FNT7_9ERIC</name>
<dbReference type="Proteomes" id="UP001060215">
    <property type="component" value="Chromosome 14"/>
</dbReference>
<dbReference type="EMBL" id="CM045771">
    <property type="protein sequence ID" value="KAI7989680.1"/>
    <property type="molecule type" value="Genomic_DNA"/>
</dbReference>
<comment type="caution">
    <text evidence="1">The sequence shown here is derived from an EMBL/GenBank/DDBJ whole genome shotgun (WGS) entry which is preliminary data.</text>
</comment>
<gene>
    <name evidence="1" type="ORF">LOK49_LG13G01074</name>
</gene>
<keyword evidence="2" id="KW-1185">Reference proteome</keyword>
<accession>A0ACC0FNT7</accession>
<sequence>MSYISMIAPVASQLLDFIFPPITNQFGYLFHYNKNVKNIRELLEKLQDKRSRVEGGYVAKRNEELIESDVERWLTEVGEIVEKLGKFLEDDAIEEKRSCFKN</sequence>
<protein>
    <submittedName>
        <fullName evidence="1">Uncharacterized protein</fullName>
    </submittedName>
</protein>
<organism evidence="1 2">
    <name type="scientific">Camellia lanceoleosa</name>
    <dbReference type="NCBI Taxonomy" id="1840588"/>
    <lineage>
        <taxon>Eukaryota</taxon>
        <taxon>Viridiplantae</taxon>
        <taxon>Streptophyta</taxon>
        <taxon>Embryophyta</taxon>
        <taxon>Tracheophyta</taxon>
        <taxon>Spermatophyta</taxon>
        <taxon>Magnoliopsida</taxon>
        <taxon>eudicotyledons</taxon>
        <taxon>Gunneridae</taxon>
        <taxon>Pentapetalae</taxon>
        <taxon>asterids</taxon>
        <taxon>Ericales</taxon>
        <taxon>Theaceae</taxon>
        <taxon>Camellia</taxon>
    </lineage>
</organism>
<proteinExistence type="predicted"/>
<reference evidence="1 2" key="1">
    <citation type="journal article" date="2022" name="Plant J.">
        <title>Chromosome-level genome of Camellia lanceoleosa provides a valuable resource for understanding genome evolution and self-incompatibility.</title>
        <authorList>
            <person name="Gong W."/>
            <person name="Xiao S."/>
            <person name="Wang L."/>
            <person name="Liao Z."/>
            <person name="Chang Y."/>
            <person name="Mo W."/>
            <person name="Hu G."/>
            <person name="Li W."/>
            <person name="Zhao G."/>
            <person name="Zhu H."/>
            <person name="Hu X."/>
            <person name="Ji K."/>
            <person name="Xiang X."/>
            <person name="Song Q."/>
            <person name="Yuan D."/>
            <person name="Jin S."/>
            <person name="Zhang L."/>
        </authorList>
    </citation>
    <scope>NUCLEOTIDE SEQUENCE [LARGE SCALE GENOMIC DNA]</scope>
    <source>
        <strain evidence="1">SQ_2022a</strain>
    </source>
</reference>
<evidence type="ECO:0000313" key="2">
    <source>
        <dbReference type="Proteomes" id="UP001060215"/>
    </source>
</evidence>
<evidence type="ECO:0000313" key="1">
    <source>
        <dbReference type="EMBL" id="KAI7989680.1"/>
    </source>
</evidence>